<dbReference type="Proteomes" id="UP000236370">
    <property type="component" value="Unassembled WGS sequence"/>
</dbReference>
<evidence type="ECO:0000313" key="3">
    <source>
        <dbReference type="Proteomes" id="UP000236370"/>
    </source>
</evidence>
<proteinExistence type="predicted"/>
<evidence type="ECO:0000256" key="1">
    <source>
        <dbReference type="SAM" id="MobiDB-lite"/>
    </source>
</evidence>
<feature type="region of interest" description="Disordered" evidence="1">
    <location>
        <begin position="1"/>
        <end position="81"/>
    </location>
</feature>
<protein>
    <submittedName>
        <fullName evidence="2">FHL2 isoform 5</fullName>
    </submittedName>
</protein>
<organism evidence="2 3">
    <name type="scientific">Pan troglodytes</name>
    <name type="common">Chimpanzee</name>
    <dbReference type="NCBI Taxonomy" id="9598"/>
    <lineage>
        <taxon>Eukaryota</taxon>
        <taxon>Metazoa</taxon>
        <taxon>Chordata</taxon>
        <taxon>Craniata</taxon>
        <taxon>Vertebrata</taxon>
        <taxon>Euteleostomi</taxon>
        <taxon>Mammalia</taxon>
        <taxon>Eutheria</taxon>
        <taxon>Euarchontoglires</taxon>
        <taxon>Primates</taxon>
        <taxon>Haplorrhini</taxon>
        <taxon>Catarrhini</taxon>
        <taxon>Hominidae</taxon>
        <taxon>Pan</taxon>
    </lineage>
</organism>
<feature type="compositionally biased region" description="Basic and acidic residues" evidence="1">
    <location>
        <begin position="71"/>
        <end position="81"/>
    </location>
</feature>
<sequence>MTRRGFSRAGAAQRSTRPAAEPQPPAARALQPRPGVPGPLRHGEYLQPPAPRREAEGLSHQGSEEGAESGARPRERGAEPEVGRLWLRTVSSWRLGWHFDFGMESRCVAQAGVQWHDLSSLQALPLGSRHSPAPASQVAGTTGC</sequence>
<comment type="caution">
    <text evidence="2">The sequence shown here is derived from an EMBL/GenBank/DDBJ whole genome shotgun (WGS) entry which is preliminary data.</text>
</comment>
<evidence type="ECO:0000313" key="2">
    <source>
        <dbReference type="EMBL" id="PNI30417.1"/>
    </source>
</evidence>
<accession>A0A2J8K5W2</accession>
<feature type="region of interest" description="Disordered" evidence="1">
    <location>
        <begin position="125"/>
        <end position="144"/>
    </location>
</feature>
<dbReference type="AlphaFoldDB" id="A0A2J8K5W2"/>
<dbReference type="EMBL" id="NBAG03000391">
    <property type="protein sequence ID" value="PNI30417.1"/>
    <property type="molecule type" value="Genomic_DNA"/>
</dbReference>
<reference evidence="2 3" key="1">
    <citation type="submission" date="2017-12" db="EMBL/GenBank/DDBJ databases">
        <title>High-resolution comparative analysis of great ape genomes.</title>
        <authorList>
            <person name="Pollen A."/>
            <person name="Hastie A."/>
            <person name="Hormozdiari F."/>
            <person name="Dougherty M."/>
            <person name="Liu R."/>
            <person name="Chaisson M."/>
            <person name="Hoppe E."/>
            <person name="Hill C."/>
            <person name="Pang A."/>
            <person name="Hillier L."/>
            <person name="Baker C."/>
            <person name="Armstrong J."/>
            <person name="Shendure J."/>
            <person name="Paten B."/>
            <person name="Wilson R."/>
            <person name="Chao H."/>
            <person name="Schneider V."/>
            <person name="Ventura M."/>
            <person name="Kronenberg Z."/>
            <person name="Murali S."/>
            <person name="Gordon D."/>
            <person name="Cantsilieris S."/>
            <person name="Munson K."/>
            <person name="Nelson B."/>
            <person name="Raja A."/>
            <person name="Underwood J."/>
            <person name="Diekhans M."/>
            <person name="Fiddes I."/>
            <person name="Haussler D."/>
            <person name="Eichler E."/>
        </authorList>
    </citation>
    <scope>NUCLEOTIDE SEQUENCE [LARGE SCALE GENOMIC DNA]</scope>
    <source>
        <strain evidence="2">Yerkes chimp pedigree #C0471</strain>
    </source>
</reference>
<name>A0A2J8K5W2_PANTR</name>
<gene>
    <name evidence="2" type="ORF">CK820_G0041221</name>
</gene>